<accession>A0A3M7QM42</accession>
<keyword evidence="5" id="KW-1185">Reference proteome</keyword>
<evidence type="ECO:0000313" key="5">
    <source>
        <dbReference type="Proteomes" id="UP000276133"/>
    </source>
</evidence>
<organism evidence="4 5">
    <name type="scientific">Brachionus plicatilis</name>
    <name type="common">Marine rotifer</name>
    <name type="synonym">Brachionus muelleri</name>
    <dbReference type="NCBI Taxonomy" id="10195"/>
    <lineage>
        <taxon>Eukaryota</taxon>
        <taxon>Metazoa</taxon>
        <taxon>Spiralia</taxon>
        <taxon>Gnathifera</taxon>
        <taxon>Rotifera</taxon>
        <taxon>Eurotatoria</taxon>
        <taxon>Monogononta</taxon>
        <taxon>Pseudotrocha</taxon>
        <taxon>Ploima</taxon>
        <taxon>Brachionidae</taxon>
        <taxon>Brachionus</taxon>
    </lineage>
</organism>
<dbReference type="PROSITE" id="PS00018">
    <property type="entry name" value="EF_HAND_1"/>
    <property type="match status" value="1"/>
</dbReference>
<dbReference type="Pfam" id="PF13499">
    <property type="entry name" value="EF-hand_7"/>
    <property type="match status" value="1"/>
</dbReference>
<evidence type="ECO:0000256" key="2">
    <source>
        <dbReference type="SAM" id="MobiDB-lite"/>
    </source>
</evidence>
<keyword evidence="1" id="KW-0106">Calcium</keyword>
<dbReference type="AlphaFoldDB" id="A0A3M7QM42"/>
<dbReference type="EMBL" id="REGN01005788">
    <property type="protein sequence ID" value="RNA12008.1"/>
    <property type="molecule type" value="Genomic_DNA"/>
</dbReference>
<feature type="region of interest" description="Disordered" evidence="2">
    <location>
        <begin position="177"/>
        <end position="199"/>
    </location>
</feature>
<evidence type="ECO:0000259" key="3">
    <source>
        <dbReference type="PROSITE" id="PS50222"/>
    </source>
</evidence>
<evidence type="ECO:0000256" key="1">
    <source>
        <dbReference type="ARBA" id="ARBA00022837"/>
    </source>
</evidence>
<dbReference type="InterPro" id="IPR018247">
    <property type="entry name" value="EF_Hand_1_Ca_BS"/>
</dbReference>
<reference evidence="4 5" key="1">
    <citation type="journal article" date="2018" name="Sci. Rep.">
        <title>Genomic signatures of local adaptation to the degree of environmental predictability in rotifers.</title>
        <authorList>
            <person name="Franch-Gras L."/>
            <person name="Hahn C."/>
            <person name="Garcia-Roger E.M."/>
            <person name="Carmona M.J."/>
            <person name="Serra M."/>
            <person name="Gomez A."/>
        </authorList>
    </citation>
    <scope>NUCLEOTIDE SEQUENCE [LARGE SCALE GENOMIC DNA]</scope>
    <source>
        <strain evidence="4">HYR1</strain>
    </source>
</reference>
<feature type="domain" description="EF-hand" evidence="3">
    <location>
        <begin position="425"/>
        <end position="445"/>
    </location>
</feature>
<dbReference type="GO" id="GO:0005509">
    <property type="term" value="F:calcium ion binding"/>
    <property type="evidence" value="ECO:0007669"/>
    <property type="project" value="InterPro"/>
</dbReference>
<sequence length="445" mass="50791">MSFRSDEPLTDSLATLQKYQNLKPIHESSAYSFENITTGLEYSDSKSNTSDQIGLDLQVNQSYVSEMEKTILRSLTPITLEGNEEITILGQRGQWANKQEELNWKGNEPISNYKINEDQEPEVVKKKSKQKLEYIQELAIRYLRPPTPPTQGEIIIQQQPNILTCPAPPLIIRQQPARPSTPEPLVIREEPPQQPEPLGKKIITISGKKLPPPPRKVIIERLAPLPSKPQTIIVERWLPYSQAKRKVIFKQLDQPDLKIENPKNVIVQWETPQVIIKKEVNYLGVVKANPVDYVERYGSWLKSAKELPEFVLDIKTPQNLVLAADCKVNVPELEGDLDALRLVDLDQEGLSEYKSQVEKFFLCSESNESQFLSFVTGIFAQIDQAGNGVISIEEAKCLFRKLKSRLGRKCNDDEVDFFLQNLDNDKNKSGSISLKEFIKVFEKFY</sequence>
<dbReference type="Proteomes" id="UP000276133">
    <property type="component" value="Unassembled WGS sequence"/>
</dbReference>
<dbReference type="PROSITE" id="PS50222">
    <property type="entry name" value="EF_HAND_2"/>
    <property type="match status" value="2"/>
</dbReference>
<dbReference type="InterPro" id="IPR002048">
    <property type="entry name" value="EF_hand_dom"/>
</dbReference>
<dbReference type="InterPro" id="IPR011992">
    <property type="entry name" value="EF-hand-dom_pair"/>
</dbReference>
<evidence type="ECO:0000313" key="4">
    <source>
        <dbReference type="EMBL" id="RNA12008.1"/>
    </source>
</evidence>
<protein>
    <recommendedName>
        <fullName evidence="3">EF-hand domain-containing protein</fullName>
    </recommendedName>
</protein>
<gene>
    <name evidence="4" type="ORF">BpHYR1_025219</name>
</gene>
<dbReference type="CDD" id="cd00051">
    <property type="entry name" value="EFh"/>
    <property type="match status" value="1"/>
</dbReference>
<dbReference type="Gene3D" id="1.10.238.10">
    <property type="entry name" value="EF-hand"/>
    <property type="match status" value="1"/>
</dbReference>
<proteinExistence type="predicted"/>
<dbReference type="SUPFAM" id="SSF47473">
    <property type="entry name" value="EF-hand"/>
    <property type="match status" value="1"/>
</dbReference>
<name>A0A3M7QM42_BRAPC</name>
<comment type="caution">
    <text evidence="4">The sequence shown here is derived from an EMBL/GenBank/DDBJ whole genome shotgun (WGS) entry which is preliminary data.</text>
</comment>
<dbReference type="OrthoDB" id="10070716at2759"/>
<feature type="domain" description="EF-hand" evidence="3">
    <location>
        <begin position="370"/>
        <end position="405"/>
    </location>
</feature>